<keyword evidence="2" id="KW-0812">Transmembrane</keyword>
<accession>A0AAV5WC80</accession>
<keyword evidence="5" id="KW-1185">Reference proteome</keyword>
<feature type="compositionally biased region" description="Low complexity" evidence="1">
    <location>
        <begin position="84"/>
        <end position="102"/>
    </location>
</feature>
<dbReference type="GO" id="GO:0030424">
    <property type="term" value="C:axon"/>
    <property type="evidence" value="ECO:0007669"/>
    <property type="project" value="TreeGrafter"/>
</dbReference>
<dbReference type="GO" id="GO:0005886">
    <property type="term" value="C:plasma membrane"/>
    <property type="evidence" value="ECO:0007669"/>
    <property type="project" value="TreeGrafter"/>
</dbReference>
<dbReference type="GO" id="GO:0030276">
    <property type="term" value="F:clathrin binding"/>
    <property type="evidence" value="ECO:0007669"/>
    <property type="project" value="TreeGrafter"/>
</dbReference>
<dbReference type="GO" id="GO:0005509">
    <property type="term" value="F:calcium ion binding"/>
    <property type="evidence" value="ECO:0007669"/>
    <property type="project" value="TreeGrafter"/>
</dbReference>
<dbReference type="GO" id="GO:0001786">
    <property type="term" value="F:phosphatidylserine binding"/>
    <property type="evidence" value="ECO:0007669"/>
    <property type="project" value="TreeGrafter"/>
</dbReference>
<comment type="caution">
    <text evidence="4">The sequence shown here is derived from an EMBL/GenBank/DDBJ whole genome shotgun (WGS) entry which is preliminary data.</text>
</comment>
<dbReference type="InterPro" id="IPR035892">
    <property type="entry name" value="C2_domain_sf"/>
</dbReference>
<dbReference type="GO" id="GO:0048791">
    <property type="term" value="P:calcium ion-regulated exocytosis of neurotransmitter"/>
    <property type="evidence" value="ECO:0007669"/>
    <property type="project" value="TreeGrafter"/>
</dbReference>
<dbReference type="GO" id="GO:0006906">
    <property type="term" value="P:vesicle fusion"/>
    <property type="evidence" value="ECO:0007669"/>
    <property type="project" value="TreeGrafter"/>
</dbReference>
<evidence type="ECO:0000313" key="4">
    <source>
        <dbReference type="EMBL" id="GMT28298.1"/>
    </source>
</evidence>
<reference evidence="4" key="1">
    <citation type="submission" date="2023-10" db="EMBL/GenBank/DDBJ databases">
        <title>Genome assembly of Pristionchus species.</title>
        <authorList>
            <person name="Yoshida K."/>
            <person name="Sommer R.J."/>
        </authorList>
    </citation>
    <scope>NUCLEOTIDE SEQUENCE</scope>
    <source>
        <strain evidence="4">RS5133</strain>
    </source>
</reference>
<name>A0AAV5WC80_9BILA</name>
<dbReference type="GO" id="GO:0098793">
    <property type="term" value="C:presynapse"/>
    <property type="evidence" value="ECO:0007669"/>
    <property type="project" value="GOC"/>
</dbReference>
<evidence type="ECO:0000256" key="2">
    <source>
        <dbReference type="SAM" id="Phobius"/>
    </source>
</evidence>
<dbReference type="PANTHER" id="PTHR10024">
    <property type="entry name" value="SYNAPTOTAGMIN"/>
    <property type="match status" value="1"/>
</dbReference>
<dbReference type="InterPro" id="IPR000008">
    <property type="entry name" value="C2_dom"/>
</dbReference>
<feature type="region of interest" description="Disordered" evidence="1">
    <location>
        <begin position="84"/>
        <end position="105"/>
    </location>
</feature>
<dbReference type="PROSITE" id="PS50004">
    <property type="entry name" value="C2"/>
    <property type="match status" value="2"/>
</dbReference>
<proteinExistence type="predicted"/>
<keyword evidence="2" id="KW-1133">Transmembrane helix</keyword>
<feature type="domain" description="C2" evidence="3">
    <location>
        <begin position="260"/>
        <end position="383"/>
    </location>
</feature>
<dbReference type="GO" id="GO:0070382">
    <property type="term" value="C:exocytic vesicle"/>
    <property type="evidence" value="ECO:0007669"/>
    <property type="project" value="TreeGrafter"/>
</dbReference>
<dbReference type="Pfam" id="PF00168">
    <property type="entry name" value="C2"/>
    <property type="match status" value="2"/>
</dbReference>
<dbReference type="Proteomes" id="UP001432322">
    <property type="component" value="Unassembled WGS sequence"/>
</dbReference>
<sequence>KREKSRSEWTHPPMPVAHRTQSYDWAVGALIGVSGGLILIVAVALLIVNKRRKSSHQYPHLLQTNHSIAVKNALSMGPGGLKQTVSPLQSPLSSTQSTPSPLNSFASIMDERTRRLSPSELPMERGKINLTLSYDTLALSLQVGVLSCDDLCELSLSPSGQCLLDPYVKLQLLPDRDHRVKSRIVRSTNNPHFDEHFTMYGVSADQLAASTLHIQVCAFDRYSRDAIVGETSYRLSDAQLVLHSSVPLTLPLGPESLVASKGEVLLSLTYQPSLNNLTVVIVKARGLMGTPDPYAKLSLRDVDGKRLAKKRTHVKRAAKNPVYNESFVFELPQSQLMQAVIDIQMMQHNNGHSECIGRVILNGADSHVADVISRSDRQIAQWHCLE</sequence>
<evidence type="ECO:0000313" key="5">
    <source>
        <dbReference type="Proteomes" id="UP001432322"/>
    </source>
</evidence>
<keyword evidence="2" id="KW-0472">Membrane</keyword>
<feature type="non-terminal residue" evidence="4">
    <location>
        <position position="1"/>
    </location>
</feature>
<gene>
    <name evidence="4" type="ORF">PFISCL1PPCAC_19595</name>
</gene>
<dbReference type="SUPFAM" id="SSF49562">
    <property type="entry name" value="C2 domain (Calcium/lipid-binding domain, CaLB)"/>
    <property type="match status" value="2"/>
</dbReference>
<feature type="transmembrane region" description="Helical" evidence="2">
    <location>
        <begin position="25"/>
        <end position="48"/>
    </location>
</feature>
<dbReference type="SMART" id="SM00239">
    <property type="entry name" value="C2"/>
    <property type="match status" value="2"/>
</dbReference>
<dbReference type="GO" id="GO:0005544">
    <property type="term" value="F:calcium-dependent phospholipid binding"/>
    <property type="evidence" value="ECO:0007669"/>
    <property type="project" value="TreeGrafter"/>
</dbReference>
<organism evidence="4 5">
    <name type="scientific">Pristionchus fissidentatus</name>
    <dbReference type="NCBI Taxonomy" id="1538716"/>
    <lineage>
        <taxon>Eukaryota</taxon>
        <taxon>Metazoa</taxon>
        <taxon>Ecdysozoa</taxon>
        <taxon>Nematoda</taxon>
        <taxon>Chromadorea</taxon>
        <taxon>Rhabditida</taxon>
        <taxon>Rhabditina</taxon>
        <taxon>Diplogasteromorpha</taxon>
        <taxon>Diplogasteroidea</taxon>
        <taxon>Neodiplogasteridae</taxon>
        <taxon>Pristionchus</taxon>
    </lineage>
</organism>
<evidence type="ECO:0000259" key="3">
    <source>
        <dbReference type="PROSITE" id="PS50004"/>
    </source>
</evidence>
<dbReference type="CDD" id="cd00276">
    <property type="entry name" value="C2B_Synaptotagmin"/>
    <property type="match status" value="1"/>
</dbReference>
<dbReference type="PANTHER" id="PTHR10024:SF369">
    <property type="entry name" value="FI18813P1"/>
    <property type="match status" value="1"/>
</dbReference>
<feature type="domain" description="C2" evidence="3">
    <location>
        <begin position="124"/>
        <end position="250"/>
    </location>
</feature>
<dbReference type="EMBL" id="BTSY01000005">
    <property type="protein sequence ID" value="GMT28298.1"/>
    <property type="molecule type" value="Genomic_DNA"/>
</dbReference>
<dbReference type="GO" id="GO:0000149">
    <property type="term" value="F:SNARE binding"/>
    <property type="evidence" value="ECO:0007669"/>
    <property type="project" value="TreeGrafter"/>
</dbReference>
<dbReference type="AlphaFoldDB" id="A0AAV5WC80"/>
<dbReference type="Gene3D" id="2.60.40.150">
    <property type="entry name" value="C2 domain"/>
    <property type="match status" value="2"/>
</dbReference>
<protein>
    <recommendedName>
        <fullName evidence="3">C2 domain-containing protein</fullName>
    </recommendedName>
</protein>
<evidence type="ECO:0000256" key="1">
    <source>
        <dbReference type="SAM" id="MobiDB-lite"/>
    </source>
</evidence>